<dbReference type="PANTHER" id="PTHR46910:SF3">
    <property type="entry name" value="HALOTOLERANCE PROTEIN 9-RELATED"/>
    <property type="match status" value="1"/>
</dbReference>
<evidence type="ECO:0000256" key="4">
    <source>
        <dbReference type="ARBA" id="ARBA00023242"/>
    </source>
</evidence>
<evidence type="ECO:0000313" key="6">
    <source>
        <dbReference type="Proteomes" id="UP000766486"/>
    </source>
</evidence>
<keyword evidence="4" id="KW-0539">Nucleus</keyword>
<keyword evidence="3" id="KW-0238">DNA-binding</keyword>
<evidence type="ECO:0000313" key="5">
    <source>
        <dbReference type="EMBL" id="VUC26539.1"/>
    </source>
</evidence>
<organism evidence="5 6">
    <name type="scientific">Bionectria ochroleuca</name>
    <name type="common">Gliocladium roseum</name>
    <dbReference type="NCBI Taxonomy" id="29856"/>
    <lineage>
        <taxon>Eukaryota</taxon>
        <taxon>Fungi</taxon>
        <taxon>Dikarya</taxon>
        <taxon>Ascomycota</taxon>
        <taxon>Pezizomycotina</taxon>
        <taxon>Sordariomycetes</taxon>
        <taxon>Hypocreomycetidae</taxon>
        <taxon>Hypocreales</taxon>
        <taxon>Bionectriaceae</taxon>
        <taxon>Clonostachys</taxon>
    </lineage>
</organism>
<reference evidence="5 6" key="1">
    <citation type="submission" date="2019-06" db="EMBL/GenBank/DDBJ databases">
        <authorList>
            <person name="Broberg M."/>
        </authorList>
    </citation>
    <scope>NUCLEOTIDE SEQUENCE [LARGE SCALE GENOMIC DNA]</scope>
</reference>
<comment type="subcellular location">
    <subcellularLocation>
        <location evidence="1">Nucleus</location>
    </subcellularLocation>
</comment>
<protein>
    <recommendedName>
        <fullName evidence="7">Transcription factor domain-containing protein</fullName>
    </recommendedName>
</protein>
<dbReference type="PANTHER" id="PTHR46910">
    <property type="entry name" value="TRANSCRIPTION FACTOR PDR1"/>
    <property type="match status" value="1"/>
</dbReference>
<evidence type="ECO:0000256" key="3">
    <source>
        <dbReference type="ARBA" id="ARBA00023125"/>
    </source>
</evidence>
<name>A0ABY6U5Z3_BIOOC</name>
<accession>A0ABY6U5Z3</accession>
<dbReference type="EMBL" id="CABFNS010000753">
    <property type="protein sequence ID" value="VUC26539.1"/>
    <property type="molecule type" value="Genomic_DNA"/>
</dbReference>
<dbReference type="Proteomes" id="UP000766486">
    <property type="component" value="Unassembled WGS sequence"/>
</dbReference>
<keyword evidence="6" id="KW-1185">Reference proteome</keyword>
<dbReference type="InterPro" id="IPR050987">
    <property type="entry name" value="AtrR-like"/>
</dbReference>
<dbReference type="CDD" id="cd12148">
    <property type="entry name" value="fungal_TF_MHR"/>
    <property type="match status" value="1"/>
</dbReference>
<comment type="caution">
    <text evidence="5">The sequence shown here is derived from an EMBL/GenBank/DDBJ whole genome shotgun (WGS) entry which is preliminary data.</text>
</comment>
<gene>
    <name evidence="5" type="ORF">CLO192961_LOCUS192596</name>
</gene>
<keyword evidence="2" id="KW-0479">Metal-binding</keyword>
<evidence type="ECO:0008006" key="7">
    <source>
        <dbReference type="Google" id="ProtNLM"/>
    </source>
</evidence>
<evidence type="ECO:0000256" key="1">
    <source>
        <dbReference type="ARBA" id="ARBA00004123"/>
    </source>
</evidence>
<evidence type="ECO:0000256" key="2">
    <source>
        <dbReference type="ARBA" id="ARBA00022723"/>
    </source>
</evidence>
<sequence>MAGRRSTIREDDIGWPSPSDHPLLANLCRAGAIMEDVAASLYNCRTDTLGNLYYKAQALHDRLKQWGGSMGIGSLSPSRSHVPNDPLATLTLHNVYFYITHTIFRPFLITEFALMSERQAKEPGDLWLRQACRHASDAATDSILFMESMLDKVDFSKIRRQDAFYIEASCVILLFDSLRHPSKHANNLLYINTALTCLRAMVQDEPVTSVAISITRILNAVVDAIRDGGGDQGISRIASDQLLQESIPAGLPNSAPETSVPDPYHGSLLDFGHQQGHERGPVSNDFLVSSLGFQSAHMPQSASAFDLLTIDLSSYFPLEMESDDVP</sequence>
<proteinExistence type="predicted"/>